<dbReference type="Proteomes" id="UP000198520">
    <property type="component" value="Unassembled WGS sequence"/>
</dbReference>
<dbReference type="SUPFAM" id="SSF53271">
    <property type="entry name" value="PRTase-like"/>
    <property type="match status" value="1"/>
</dbReference>
<gene>
    <name evidence="1" type="ORF">SAMN04488035_2365</name>
</gene>
<dbReference type="PANTHER" id="PTHR47505">
    <property type="entry name" value="DNA UTILIZATION PROTEIN YHGH"/>
    <property type="match status" value="1"/>
</dbReference>
<evidence type="ECO:0000313" key="2">
    <source>
        <dbReference type="Proteomes" id="UP000198520"/>
    </source>
</evidence>
<organism evidence="1 2">
    <name type="scientific">Flavimobilis marinus</name>
    <dbReference type="NCBI Taxonomy" id="285351"/>
    <lineage>
        <taxon>Bacteria</taxon>
        <taxon>Bacillati</taxon>
        <taxon>Actinomycetota</taxon>
        <taxon>Actinomycetes</taxon>
        <taxon>Micrococcales</taxon>
        <taxon>Jonesiaceae</taxon>
        <taxon>Flavimobilis</taxon>
    </lineage>
</organism>
<evidence type="ECO:0000313" key="1">
    <source>
        <dbReference type="EMBL" id="SFF29446.1"/>
    </source>
</evidence>
<dbReference type="STRING" id="285351.SAMN04488035_2365"/>
<reference evidence="2" key="1">
    <citation type="submission" date="2016-10" db="EMBL/GenBank/DDBJ databases">
        <authorList>
            <person name="Varghese N."/>
            <person name="Submissions S."/>
        </authorList>
    </citation>
    <scope>NUCLEOTIDE SEQUENCE [LARGE SCALE GENOMIC DNA]</scope>
    <source>
        <strain evidence="2">DSM 19083</strain>
    </source>
</reference>
<dbReference type="InterPro" id="IPR051910">
    <property type="entry name" value="ComF/GntX_DNA_util-trans"/>
</dbReference>
<dbReference type="Gene3D" id="3.40.50.2020">
    <property type="match status" value="1"/>
</dbReference>
<dbReference type="PANTHER" id="PTHR47505:SF1">
    <property type="entry name" value="DNA UTILIZATION PROTEIN YHGH"/>
    <property type="match status" value="1"/>
</dbReference>
<protein>
    <submittedName>
        <fullName evidence="1">Predicted amidophosphoribosyltransferases</fullName>
    </submittedName>
</protein>
<keyword evidence="2" id="KW-1185">Reference proteome</keyword>
<keyword evidence="1" id="KW-0328">Glycosyltransferase</keyword>
<dbReference type="GO" id="GO:0016757">
    <property type="term" value="F:glycosyltransferase activity"/>
    <property type="evidence" value="ECO:0007669"/>
    <property type="project" value="UniProtKB-KW"/>
</dbReference>
<keyword evidence="1" id="KW-0808">Transferase</keyword>
<name>A0A1I2HKZ5_9MICO</name>
<dbReference type="EMBL" id="FONZ01000004">
    <property type="protein sequence ID" value="SFF29446.1"/>
    <property type="molecule type" value="Genomic_DNA"/>
</dbReference>
<accession>A0A1I2HKZ5</accession>
<dbReference type="InterPro" id="IPR029057">
    <property type="entry name" value="PRTase-like"/>
</dbReference>
<dbReference type="AlphaFoldDB" id="A0A1I2HKZ5"/>
<sequence length="254" mass="25549">MAGGKAGAVIGAHATARPPGPLRAGLAELGRLVVPVRCAGCDEPDVALCPACRREFAAPRRVEHDAPRLDRMDGRILPVWACAAYDGPVRDVVVGWKDRGRADLSPFLEGVAHRAGRAVGSALAHALGVGGPVLVVPVPSSAATVRARGSDLVRTLAGAVTGGLGRRGLEPVLAPLLRQGGRVRDQVGLASRARAVNRAGAVQVRQAAAGPVLLVDDVVTTGATLAAAQAALERAGALVLGGLVLAATPAPGAP</sequence>
<proteinExistence type="predicted"/>